<evidence type="ECO:0000313" key="3">
    <source>
        <dbReference type="Proteomes" id="UP000887104"/>
    </source>
</evidence>
<comment type="caution">
    <text evidence="2">The sequence shown here is derived from an EMBL/GenBank/DDBJ whole genome shotgun (WGS) entry which is preliminary data.</text>
</comment>
<keyword evidence="1" id="KW-1133">Transmembrane helix</keyword>
<feature type="transmembrane region" description="Helical" evidence="1">
    <location>
        <begin position="33"/>
        <end position="54"/>
    </location>
</feature>
<reference evidence="2" key="1">
    <citation type="submission" date="2021-05" db="EMBL/GenBank/DDBJ databases">
        <title>Molecular characterization for Shewanella algae harboring chromosomal blaOXA-55-like strains isolated from clinical and environment sample.</title>
        <authorList>
            <person name="Ohama Y."/>
            <person name="Aoki K."/>
            <person name="Harada S."/>
            <person name="Moriya K."/>
            <person name="Ishii Y."/>
            <person name="Tateda K."/>
        </authorList>
    </citation>
    <scope>NUCLEOTIDE SEQUENCE</scope>
    <source>
        <strain evidence="2">JCM 11563</strain>
    </source>
</reference>
<evidence type="ECO:0000256" key="1">
    <source>
        <dbReference type="SAM" id="Phobius"/>
    </source>
</evidence>
<feature type="transmembrane region" description="Helical" evidence="1">
    <location>
        <begin position="74"/>
        <end position="93"/>
    </location>
</feature>
<dbReference type="Proteomes" id="UP000887104">
    <property type="component" value="Unassembled WGS sequence"/>
</dbReference>
<evidence type="ECO:0000313" key="2">
    <source>
        <dbReference type="EMBL" id="GIU51122.1"/>
    </source>
</evidence>
<protein>
    <recommendedName>
        <fullName evidence="4">DUF1275 domain-containing protein</fullName>
    </recommendedName>
</protein>
<feature type="transmembrane region" description="Helical" evidence="1">
    <location>
        <begin position="200"/>
        <end position="218"/>
    </location>
</feature>
<feature type="transmembrane region" description="Helical" evidence="1">
    <location>
        <begin position="7"/>
        <end position="27"/>
    </location>
</feature>
<dbReference type="RefSeq" id="WP_220782933.1">
    <property type="nucleotide sequence ID" value="NZ_BPEY01000106.1"/>
</dbReference>
<gene>
    <name evidence="2" type="ORF">TUM4438_39600</name>
</gene>
<organism evidence="2 3">
    <name type="scientific">Shewanella sairae</name>
    <dbReference type="NCBI Taxonomy" id="190310"/>
    <lineage>
        <taxon>Bacteria</taxon>
        <taxon>Pseudomonadati</taxon>
        <taxon>Pseudomonadota</taxon>
        <taxon>Gammaproteobacteria</taxon>
        <taxon>Alteromonadales</taxon>
        <taxon>Shewanellaceae</taxon>
        <taxon>Shewanella</taxon>
    </lineage>
</organism>
<sequence length="232" mass="25684">MNILKNHLVFTTLILVALIDLIAALFFNMNFGATSLTVNLSTLGLALMITPLLLRPKQKLLLLQSDNITNGLMYSCISILVLGLFHTLLNPIITSEAYSTNKTLTEIVAVISLLVVIGACIQLLLSTKEKLTQLSPAQILATEERFNREMIGYSQTPTPENKLTLYSHVKTNHLLAAYALATLNTSIAGVVFCLTLGESSYFYFEIAAMCQLLLMVWFKQRFIKPITVPEAN</sequence>
<dbReference type="EMBL" id="BPEY01000106">
    <property type="protein sequence ID" value="GIU51122.1"/>
    <property type="molecule type" value="Genomic_DNA"/>
</dbReference>
<proteinExistence type="predicted"/>
<evidence type="ECO:0008006" key="4">
    <source>
        <dbReference type="Google" id="ProtNLM"/>
    </source>
</evidence>
<keyword evidence="1" id="KW-0472">Membrane</keyword>
<accession>A0ABQ4PQ54</accession>
<keyword evidence="3" id="KW-1185">Reference proteome</keyword>
<feature type="transmembrane region" description="Helical" evidence="1">
    <location>
        <begin position="105"/>
        <end position="125"/>
    </location>
</feature>
<keyword evidence="1" id="KW-0812">Transmembrane</keyword>
<name>A0ABQ4PQ54_9GAMM</name>
<feature type="transmembrane region" description="Helical" evidence="1">
    <location>
        <begin position="175"/>
        <end position="194"/>
    </location>
</feature>